<dbReference type="RefSeq" id="WP_105038761.1">
    <property type="nucleotide sequence ID" value="NZ_PPSL01000002.1"/>
</dbReference>
<protein>
    <submittedName>
        <fullName evidence="1">DUF4411 domain-containing protein</fullName>
    </submittedName>
</protein>
<evidence type="ECO:0000313" key="2">
    <source>
        <dbReference type="Proteomes" id="UP000239872"/>
    </source>
</evidence>
<dbReference type="Pfam" id="PF14367">
    <property type="entry name" value="DUF4411"/>
    <property type="match status" value="1"/>
</dbReference>
<sequence length="159" mass="18120">MSVLNPNALFVFDAGPLINLKYYPRDIFPTLWEKLQSMADNGSIISCAEVYREVSESGDEASQWAETNKHIFGRPSLEEQSMIQQILTKHPELVRKKNRLTGRPVADPFVLSCAKVHRITLVHEELFKAHSHGIANVCQELAIKNINLHGFFKETGWKF</sequence>
<name>A0A2S7SZ49_9BACT</name>
<dbReference type="EMBL" id="PPSL01000002">
    <property type="protein sequence ID" value="PQJ11881.1"/>
    <property type="molecule type" value="Genomic_DNA"/>
</dbReference>
<gene>
    <name evidence="1" type="ORF">CJD36_008790</name>
</gene>
<proteinExistence type="predicted"/>
<dbReference type="AlphaFoldDB" id="A0A2S7SZ49"/>
<reference evidence="1 2" key="1">
    <citation type="submission" date="2018-01" db="EMBL/GenBank/DDBJ databases">
        <title>A novel member of the phylum Bacteroidetes isolated from glacier ice.</title>
        <authorList>
            <person name="Liu Q."/>
            <person name="Xin Y.-H."/>
        </authorList>
    </citation>
    <scope>NUCLEOTIDE SEQUENCE [LARGE SCALE GENOMIC DNA]</scope>
    <source>
        <strain evidence="1 2">RB1R16</strain>
    </source>
</reference>
<dbReference type="Proteomes" id="UP000239872">
    <property type="component" value="Unassembled WGS sequence"/>
</dbReference>
<organism evidence="1 2">
    <name type="scientific">Flavipsychrobacter stenotrophus</name>
    <dbReference type="NCBI Taxonomy" id="2077091"/>
    <lineage>
        <taxon>Bacteria</taxon>
        <taxon>Pseudomonadati</taxon>
        <taxon>Bacteroidota</taxon>
        <taxon>Chitinophagia</taxon>
        <taxon>Chitinophagales</taxon>
        <taxon>Chitinophagaceae</taxon>
        <taxon>Flavipsychrobacter</taxon>
    </lineage>
</organism>
<evidence type="ECO:0000313" key="1">
    <source>
        <dbReference type="EMBL" id="PQJ11881.1"/>
    </source>
</evidence>
<keyword evidence="2" id="KW-1185">Reference proteome</keyword>
<dbReference type="InterPro" id="IPR016541">
    <property type="entry name" value="UCP008505"/>
</dbReference>
<accession>A0A2S7SZ49</accession>
<dbReference type="PIRSF" id="PIRSF008505">
    <property type="entry name" value="UCP008505"/>
    <property type="match status" value="1"/>
</dbReference>
<comment type="caution">
    <text evidence="1">The sequence shown here is derived from an EMBL/GenBank/DDBJ whole genome shotgun (WGS) entry which is preliminary data.</text>
</comment>
<dbReference type="OrthoDB" id="3231195at2"/>